<organism evidence="1 2">
    <name type="scientific">Protopolystoma xenopodis</name>
    <dbReference type="NCBI Taxonomy" id="117903"/>
    <lineage>
        <taxon>Eukaryota</taxon>
        <taxon>Metazoa</taxon>
        <taxon>Spiralia</taxon>
        <taxon>Lophotrochozoa</taxon>
        <taxon>Platyhelminthes</taxon>
        <taxon>Monogenea</taxon>
        <taxon>Polyopisthocotylea</taxon>
        <taxon>Polystomatidea</taxon>
        <taxon>Polystomatidae</taxon>
        <taxon>Protopolystoma</taxon>
    </lineage>
</organism>
<dbReference type="Proteomes" id="UP000784294">
    <property type="component" value="Unassembled WGS sequence"/>
</dbReference>
<keyword evidence="2" id="KW-1185">Reference proteome</keyword>
<dbReference type="InterPro" id="IPR043018">
    <property type="entry name" value="Poxvirus_sf"/>
</dbReference>
<dbReference type="Gene3D" id="1.10.437.20">
    <property type="entry name" value="dsDNA poxvirus"/>
    <property type="match status" value="2"/>
</dbReference>
<name>A0A3S5APG9_9PLAT</name>
<evidence type="ECO:0000313" key="2">
    <source>
        <dbReference type="Proteomes" id="UP000784294"/>
    </source>
</evidence>
<dbReference type="AlphaFoldDB" id="A0A3S5APG9"/>
<dbReference type="EMBL" id="CAAALY010248037">
    <property type="protein sequence ID" value="VEL34617.1"/>
    <property type="molecule type" value="Genomic_DNA"/>
</dbReference>
<evidence type="ECO:0000313" key="1">
    <source>
        <dbReference type="EMBL" id="VEL34617.1"/>
    </source>
</evidence>
<comment type="caution">
    <text evidence="1">The sequence shown here is derived from an EMBL/GenBank/DDBJ whole genome shotgun (WGS) entry which is preliminary data.</text>
</comment>
<sequence length="517" mass="56911">MEPIRDSSLQQSSLSRANATYGGVDTLLENISGSARAPNQINGSQFTLSSIDRTGQEIDRKSVSQDAPEAVIESEEADNGAISYMNSTLAEVMMGIPGSPVGPRGTNRFGGPEINLHPIQDTGSPRLTKSVQFARVNVSRHPDGQAQSPHVASWHQRRQAVHQRRLINFIGSEHLSGDGSVERGQVEQSLPIVLQPEEKDEPESWHWLVEKLRFAIEECAVTSTELMQNSNGSPLSHIACKSLDLTSANEPKAFLTKSQPQIPDAPATYIAGSEAGLLISPVDQMASVVTDPKSGHLEAKETEVTPLIRQRPAGVLLGGGTCCRPTSELRETERSIQFGGRFFMSSLRPALSMPDGLSSFVSPSSLFRPAVPLVTMKTDDNDGLVTSLARFSTVPIWRKSERNDQLAAQLENSVPISELEALRQTLKKDFVSRDEYEQKLESFQRELDEAHLVSEELHRAADQANEHLCQEKERVVQLAAQLANFVPISDLETLRQTLKSDFVSRDEHVQQLEALQR</sequence>
<gene>
    <name evidence="1" type="ORF">PXEA_LOCUS28057</name>
</gene>
<accession>A0A3S5APG9</accession>
<feature type="non-terminal residue" evidence="1">
    <location>
        <position position="1"/>
    </location>
</feature>
<protein>
    <submittedName>
        <fullName evidence="1">Uncharacterized protein</fullName>
    </submittedName>
</protein>
<reference evidence="1" key="1">
    <citation type="submission" date="2018-11" db="EMBL/GenBank/DDBJ databases">
        <authorList>
            <consortium name="Pathogen Informatics"/>
        </authorList>
    </citation>
    <scope>NUCLEOTIDE SEQUENCE</scope>
</reference>
<proteinExistence type="predicted"/>